<dbReference type="SUPFAM" id="SSF52418">
    <property type="entry name" value="Nucleoside phosphorylase/phosphoribosyltransferase catalytic domain"/>
    <property type="match status" value="1"/>
</dbReference>
<dbReference type="GO" id="GO:0003921">
    <property type="term" value="F:GMP synthase activity"/>
    <property type="evidence" value="ECO:0007669"/>
    <property type="project" value="TreeGrafter"/>
</dbReference>
<evidence type="ECO:0000313" key="4">
    <source>
        <dbReference type="Proteomes" id="UP000325577"/>
    </source>
</evidence>
<dbReference type="PANTHER" id="PTHR11922:SF1">
    <property type="entry name" value="ANTHRANILATE PHOSPHORIBOSYLTRANSFERASE"/>
    <property type="match status" value="1"/>
</dbReference>
<keyword evidence="4" id="KW-1185">Reference proteome</keyword>
<evidence type="ECO:0000256" key="2">
    <source>
        <dbReference type="ARBA" id="ARBA00022679"/>
    </source>
</evidence>
<sequence length="591" mass="65260">MKALFNPDPKISSFSPIPTIKARNITQSKIQTSIPFFSKDGDRWIRRKSGLTIKAVLDSAIIDQLGLAESDIRNPAISSSYRSLKCAKPNQTVLEAQARVCTGPTQTRPLTEEQAFKVLDTILRSVKGDLKDEEEVSKAQLGAFFAAMTIRANAFPEVTQWSEGERRAMNKYWPLLIRALPPDIIFIADPEGSIMGVGSSIGAQFVGNGTTEMRLVGALREVLAGGHLGYEEVQGVLRDVLPLKLADKKPEHVSESLLSAFLIGQRMNRETDRELKAYCLAFDDELGPPPVADVKSLTHYGEPYDGNTRYFRSTLFVAAVRSSYGESCLLHGVEWMPPKGGITEEQMLKFMGANTMLSPLQAKKLLEDKEVGFAYVSQREAQPSLYSLIQLREHIKKRPPLATTEKVQQFVRAQGKEAIVAGFYHEGYEEPLLMLMRRRGVHSGLVVKGEEGALSMTTRLRSASASKGLPVNYCSGFRSLDMAPSYEVDGVSRESFNIEVNAKDYGFEPTDTPRTDRSVSRNIELGLAALRGEKGPAYDRIVLNAAMVDHLLGCDGAQEIASALDRAREAIDSGKALTRLLNYIKISHKVK</sequence>
<dbReference type="AlphaFoldDB" id="A0A5J5AHJ6"/>
<dbReference type="Gene3D" id="3.40.1030.10">
    <property type="entry name" value="Nucleoside phosphorylase/phosphoribosyltransferase catalytic domain"/>
    <property type="match status" value="1"/>
</dbReference>
<gene>
    <name evidence="3" type="ORF">F0562_034282</name>
</gene>
<dbReference type="Proteomes" id="UP000325577">
    <property type="component" value="Linkage Group LG20"/>
</dbReference>
<dbReference type="InterPro" id="IPR035902">
    <property type="entry name" value="Nuc_phospho_transferase"/>
</dbReference>
<keyword evidence="1" id="KW-0328">Glycosyltransferase</keyword>
<reference evidence="3 4" key="1">
    <citation type="submission" date="2019-09" db="EMBL/GenBank/DDBJ databases">
        <title>A chromosome-level genome assembly of the Chinese tupelo Nyssa sinensis.</title>
        <authorList>
            <person name="Yang X."/>
            <person name="Kang M."/>
            <person name="Yang Y."/>
            <person name="Xiong H."/>
            <person name="Wang M."/>
            <person name="Zhang Z."/>
            <person name="Wang Z."/>
            <person name="Wu H."/>
            <person name="Ma T."/>
            <person name="Liu J."/>
            <person name="Xi Z."/>
        </authorList>
    </citation>
    <scope>NUCLEOTIDE SEQUENCE [LARGE SCALE GENOMIC DNA]</scope>
    <source>
        <strain evidence="3">J267</strain>
        <tissue evidence="3">Leaf</tissue>
    </source>
</reference>
<name>A0A5J5AHJ6_9ASTE</name>
<keyword evidence="2" id="KW-0808">Transferase</keyword>
<protein>
    <recommendedName>
        <fullName evidence="5">Glycosyl transferase family 3 domain-containing protein</fullName>
    </recommendedName>
</protein>
<dbReference type="GO" id="GO:0016757">
    <property type="term" value="F:glycosyltransferase activity"/>
    <property type="evidence" value="ECO:0007669"/>
    <property type="project" value="UniProtKB-KW"/>
</dbReference>
<accession>A0A5J5AHJ6</accession>
<organism evidence="3 4">
    <name type="scientific">Nyssa sinensis</name>
    <dbReference type="NCBI Taxonomy" id="561372"/>
    <lineage>
        <taxon>Eukaryota</taxon>
        <taxon>Viridiplantae</taxon>
        <taxon>Streptophyta</taxon>
        <taxon>Embryophyta</taxon>
        <taxon>Tracheophyta</taxon>
        <taxon>Spermatophyta</taxon>
        <taxon>Magnoliopsida</taxon>
        <taxon>eudicotyledons</taxon>
        <taxon>Gunneridae</taxon>
        <taxon>Pentapetalae</taxon>
        <taxon>asterids</taxon>
        <taxon>Cornales</taxon>
        <taxon>Nyssaceae</taxon>
        <taxon>Nyssa</taxon>
    </lineage>
</organism>
<evidence type="ECO:0000313" key="3">
    <source>
        <dbReference type="EMBL" id="KAA8529618.1"/>
    </source>
</evidence>
<proteinExistence type="predicted"/>
<dbReference type="FunFam" id="3.40.1030.10:FF:000005">
    <property type="entry name" value="Anthranilate phosphoribosyltransferase"/>
    <property type="match status" value="1"/>
</dbReference>
<dbReference type="EMBL" id="CM018044">
    <property type="protein sequence ID" value="KAA8529618.1"/>
    <property type="molecule type" value="Genomic_DNA"/>
</dbReference>
<evidence type="ECO:0000256" key="1">
    <source>
        <dbReference type="ARBA" id="ARBA00022676"/>
    </source>
</evidence>
<dbReference type="PANTHER" id="PTHR11922">
    <property type="entry name" value="GMP SYNTHASE-RELATED"/>
    <property type="match status" value="1"/>
</dbReference>
<dbReference type="GO" id="GO:0005829">
    <property type="term" value="C:cytosol"/>
    <property type="evidence" value="ECO:0007669"/>
    <property type="project" value="TreeGrafter"/>
</dbReference>
<evidence type="ECO:0008006" key="5">
    <source>
        <dbReference type="Google" id="ProtNLM"/>
    </source>
</evidence>
<dbReference type="OrthoDB" id="2013632at2759"/>